<proteinExistence type="predicted"/>
<organism evidence="3 4">
    <name type="scientific">Panacibacter microcysteis</name>
    <dbReference type="NCBI Taxonomy" id="2793269"/>
    <lineage>
        <taxon>Bacteria</taxon>
        <taxon>Pseudomonadati</taxon>
        <taxon>Bacteroidota</taxon>
        <taxon>Chitinophagia</taxon>
        <taxon>Chitinophagales</taxon>
        <taxon>Chitinophagaceae</taxon>
        <taxon>Panacibacter</taxon>
    </lineage>
</organism>
<protein>
    <submittedName>
        <fullName evidence="3">META domain-containing protein</fullName>
    </submittedName>
</protein>
<evidence type="ECO:0000313" key="3">
    <source>
        <dbReference type="EMBL" id="MBG9378214.1"/>
    </source>
</evidence>
<dbReference type="Proteomes" id="UP000628448">
    <property type="component" value="Unassembled WGS sequence"/>
</dbReference>
<sequence>MKTLFCAAAITSMLCISACSNTKNTVVDNNSAASATPANDIAGKKWKLVELMGQPVADSINGKLPFITFNKADSTYAANGGCNGMGGKIKWNALTMSIKFKQGMSTMMACPDMTVENGLKNVFDAADNYTVNDSVLSLNKARMAPLARFRKINQ</sequence>
<evidence type="ECO:0000259" key="2">
    <source>
        <dbReference type="Pfam" id="PF03724"/>
    </source>
</evidence>
<feature type="signal peptide" evidence="1">
    <location>
        <begin position="1"/>
        <end position="18"/>
    </location>
</feature>
<dbReference type="Gene3D" id="2.40.128.270">
    <property type="match status" value="1"/>
</dbReference>
<accession>A0A931GZH4</accession>
<dbReference type="PANTHER" id="PTHR35535:SF1">
    <property type="entry name" value="HEAT SHOCK PROTEIN HSLJ"/>
    <property type="match status" value="1"/>
</dbReference>
<dbReference type="PANTHER" id="PTHR35535">
    <property type="entry name" value="HEAT SHOCK PROTEIN HSLJ"/>
    <property type="match status" value="1"/>
</dbReference>
<feature type="domain" description="DUF306" evidence="2">
    <location>
        <begin position="39"/>
        <end position="150"/>
    </location>
</feature>
<reference evidence="3" key="1">
    <citation type="submission" date="2020-11" db="EMBL/GenBank/DDBJ databases">
        <title>Bacterial whole genome sequence for Panacibacter sp. DH6.</title>
        <authorList>
            <person name="Le V."/>
            <person name="Ko S."/>
            <person name="Ahn C.-Y."/>
            <person name="Oh H.-M."/>
        </authorList>
    </citation>
    <scope>NUCLEOTIDE SEQUENCE</scope>
    <source>
        <strain evidence="3">DH6</strain>
    </source>
</reference>
<dbReference type="InterPro" id="IPR005184">
    <property type="entry name" value="DUF306_Meta_HslJ"/>
</dbReference>
<evidence type="ECO:0000256" key="1">
    <source>
        <dbReference type="SAM" id="SignalP"/>
    </source>
</evidence>
<evidence type="ECO:0000313" key="4">
    <source>
        <dbReference type="Proteomes" id="UP000628448"/>
    </source>
</evidence>
<dbReference type="InterPro" id="IPR053147">
    <property type="entry name" value="Hsp_HslJ-like"/>
</dbReference>
<comment type="caution">
    <text evidence="3">The sequence shown here is derived from an EMBL/GenBank/DDBJ whole genome shotgun (WGS) entry which is preliminary data.</text>
</comment>
<dbReference type="RefSeq" id="WP_196992257.1">
    <property type="nucleotide sequence ID" value="NZ_JADWYR010000002.1"/>
</dbReference>
<dbReference type="InterPro" id="IPR038670">
    <property type="entry name" value="HslJ-like_sf"/>
</dbReference>
<dbReference type="EMBL" id="JADWYR010000002">
    <property type="protein sequence ID" value="MBG9378214.1"/>
    <property type="molecule type" value="Genomic_DNA"/>
</dbReference>
<keyword evidence="4" id="KW-1185">Reference proteome</keyword>
<feature type="chain" id="PRO_5037635701" evidence="1">
    <location>
        <begin position="19"/>
        <end position="154"/>
    </location>
</feature>
<keyword evidence="1" id="KW-0732">Signal</keyword>
<name>A0A931GZH4_9BACT</name>
<dbReference type="Pfam" id="PF03724">
    <property type="entry name" value="META"/>
    <property type="match status" value="1"/>
</dbReference>
<gene>
    <name evidence="3" type="ORF">I5907_18390</name>
</gene>
<dbReference type="AlphaFoldDB" id="A0A931GZH4"/>